<feature type="compositionally biased region" description="Polar residues" evidence="1">
    <location>
        <begin position="149"/>
        <end position="160"/>
    </location>
</feature>
<evidence type="ECO:0000256" key="1">
    <source>
        <dbReference type="SAM" id="MobiDB-lite"/>
    </source>
</evidence>
<dbReference type="PANTHER" id="PTHR10773">
    <property type="entry name" value="DNA-DIRECTED RNA POLYMERASES I, II, AND III SUBUNIT RPABC2"/>
    <property type="match status" value="1"/>
</dbReference>
<dbReference type="OrthoDB" id="7367179at2759"/>
<dbReference type="AlphaFoldDB" id="A0A8K0CJK0"/>
<dbReference type="PANTHER" id="PTHR10773:SF19">
    <property type="match status" value="1"/>
</dbReference>
<dbReference type="Proteomes" id="UP000801492">
    <property type="component" value="Unassembled WGS sequence"/>
</dbReference>
<reference evidence="2" key="1">
    <citation type="submission" date="2019-08" db="EMBL/GenBank/DDBJ databases">
        <title>The genome of the North American firefly Photinus pyralis.</title>
        <authorList>
            <consortium name="Photinus pyralis genome working group"/>
            <person name="Fallon T.R."/>
            <person name="Sander Lower S.E."/>
            <person name="Weng J.-K."/>
        </authorList>
    </citation>
    <scope>NUCLEOTIDE SEQUENCE</scope>
    <source>
        <strain evidence="2">TRF0915ILg1</strain>
        <tissue evidence="2">Whole body</tissue>
    </source>
</reference>
<feature type="region of interest" description="Disordered" evidence="1">
    <location>
        <begin position="149"/>
        <end position="174"/>
    </location>
</feature>
<proteinExistence type="predicted"/>
<gene>
    <name evidence="2" type="ORF">ILUMI_17609</name>
</gene>
<sequence length="329" mass="37776">MGRRCKSKIRADSTDKRKCYAITEKQRDELFTKFWSDMDWKQRKTFVAAMVNKVPTVEKTAKRKSRRDSSLFYHLKINNVVILVYKQMFLSILALGEWSVLHWVNNSTSSGIVSDNICHPTKKNPIKSKKRLAIKDFLESLPKLPSHYCQASSSKQVHINQKNRARQEKRKDKDSAMSGEICAYTMNVQAVQLVPSLQAGIIYFKQKLACHNFTIYSLSDDKVVYYVWHEGEGGLDANCVASCITDFSQNESIRPVLEKGDPCVTDLKALKYSNNGIHYKLSFSDEWCPLPQRRSRKIGTIKKLYKSSLPIKADKYAHLQSLKAVIHKD</sequence>
<protein>
    <submittedName>
        <fullName evidence="2">Uncharacterized protein</fullName>
    </submittedName>
</protein>
<accession>A0A8K0CJK0</accession>
<organism evidence="2 3">
    <name type="scientific">Ignelater luminosus</name>
    <name type="common">Cucubano</name>
    <name type="synonym">Pyrophorus luminosus</name>
    <dbReference type="NCBI Taxonomy" id="2038154"/>
    <lineage>
        <taxon>Eukaryota</taxon>
        <taxon>Metazoa</taxon>
        <taxon>Ecdysozoa</taxon>
        <taxon>Arthropoda</taxon>
        <taxon>Hexapoda</taxon>
        <taxon>Insecta</taxon>
        <taxon>Pterygota</taxon>
        <taxon>Neoptera</taxon>
        <taxon>Endopterygota</taxon>
        <taxon>Coleoptera</taxon>
        <taxon>Polyphaga</taxon>
        <taxon>Elateriformia</taxon>
        <taxon>Elateroidea</taxon>
        <taxon>Elateridae</taxon>
        <taxon>Agrypninae</taxon>
        <taxon>Pyrophorini</taxon>
        <taxon>Ignelater</taxon>
    </lineage>
</organism>
<evidence type="ECO:0000313" key="3">
    <source>
        <dbReference type="Proteomes" id="UP000801492"/>
    </source>
</evidence>
<feature type="compositionally biased region" description="Basic and acidic residues" evidence="1">
    <location>
        <begin position="165"/>
        <end position="174"/>
    </location>
</feature>
<evidence type="ECO:0000313" key="2">
    <source>
        <dbReference type="EMBL" id="KAF2888564.1"/>
    </source>
</evidence>
<keyword evidence="3" id="KW-1185">Reference proteome</keyword>
<dbReference type="EMBL" id="VTPC01076063">
    <property type="protein sequence ID" value="KAF2888564.1"/>
    <property type="molecule type" value="Genomic_DNA"/>
</dbReference>
<comment type="caution">
    <text evidence="2">The sequence shown here is derived from an EMBL/GenBank/DDBJ whole genome shotgun (WGS) entry which is preliminary data.</text>
</comment>
<name>A0A8K0CJK0_IGNLU</name>